<keyword evidence="1" id="KW-1133">Transmembrane helix</keyword>
<dbReference type="EnsemblPlants" id="evm.model.09.1449">
    <property type="protein sequence ID" value="cds.evm.model.09.1449"/>
    <property type="gene ID" value="evm.TU.09.1449"/>
</dbReference>
<keyword evidence="4" id="KW-1185">Reference proteome</keyword>
<keyword evidence="1" id="KW-0472">Membrane</keyword>
<proteinExistence type="predicted"/>
<keyword evidence="1" id="KW-0812">Transmembrane</keyword>
<evidence type="ECO:0000313" key="3">
    <source>
        <dbReference type="EnsemblPlants" id="cds.evm.model.09.1449"/>
    </source>
</evidence>
<reference evidence="3" key="1">
    <citation type="submission" date="2018-11" db="EMBL/GenBank/DDBJ databases">
        <authorList>
            <person name="Grassa J C."/>
        </authorList>
    </citation>
    <scope>NUCLEOTIDE SEQUENCE [LARGE SCALE GENOMIC DNA]</scope>
</reference>
<reference evidence="3" key="2">
    <citation type="submission" date="2021-03" db="UniProtKB">
        <authorList>
            <consortium name="EnsemblPlants"/>
        </authorList>
    </citation>
    <scope>IDENTIFICATION</scope>
</reference>
<dbReference type="InterPro" id="IPR044730">
    <property type="entry name" value="RNase_H-like_dom_plant"/>
</dbReference>
<dbReference type="EMBL" id="UZAU01000769">
    <property type="status" value="NOT_ANNOTATED_CDS"/>
    <property type="molecule type" value="Genomic_DNA"/>
</dbReference>
<dbReference type="SUPFAM" id="SSF53098">
    <property type="entry name" value="Ribonuclease H-like"/>
    <property type="match status" value="1"/>
</dbReference>
<evidence type="ECO:0000259" key="2">
    <source>
        <dbReference type="Pfam" id="PF13456"/>
    </source>
</evidence>
<evidence type="ECO:0000256" key="1">
    <source>
        <dbReference type="SAM" id="Phobius"/>
    </source>
</evidence>
<sequence>MCMAALARDHTGSVVWAIISRLNFRDPLIGEAAACFLALDSARIRKHNYVLVESDSETVIKALKGSHYFWNIDNYVFVSKWALPQNILGFVEVSSIPKTIICNDRKSWVFSPVVACQLFLGLSCGIIGGILMILSRETFYGGPTIFFLVCLGSWFVVADIGINMIWFEKGVMHEGSLRVMGCRRQLFYLPSLGVDPRFVGGGLVMESPVVCQGKRMQTDRWCPG</sequence>
<accession>A0A803QEH0</accession>
<evidence type="ECO:0000313" key="4">
    <source>
        <dbReference type="Proteomes" id="UP000596661"/>
    </source>
</evidence>
<dbReference type="AlphaFoldDB" id="A0A803QEH0"/>
<protein>
    <recommendedName>
        <fullName evidence="2">RNase H type-1 domain-containing protein</fullName>
    </recommendedName>
</protein>
<organism evidence="3 4">
    <name type="scientific">Cannabis sativa</name>
    <name type="common">Hemp</name>
    <name type="synonym">Marijuana</name>
    <dbReference type="NCBI Taxonomy" id="3483"/>
    <lineage>
        <taxon>Eukaryota</taxon>
        <taxon>Viridiplantae</taxon>
        <taxon>Streptophyta</taxon>
        <taxon>Embryophyta</taxon>
        <taxon>Tracheophyta</taxon>
        <taxon>Spermatophyta</taxon>
        <taxon>Magnoliopsida</taxon>
        <taxon>eudicotyledons</taxon>
        <taxon>Gunneridae</taxon>
        <taxon>Pentapetalae</taxon>
        <taxon>rosids</taxon>
        <taxon>fabids</taxon>
        <taxon>Rosales</taxon>
        <taxon>Cannabaceae</taxon>
        <taxon>Cannabis</taxon>
    </lineage>
</organism>
<dbReference type="Proteomes" id="UP000596661">
    <property type="component" value="Chromosome 9"/>
</dbReference>
<dbReference type="InterPro" id="IPR002156">
    <property type="entry name" value="RNaseH_domain"/>
</dbReference>
<dbReference type="GO" id="GO:0003676">
    <property type="term" value="F:nucleic acid binding"/>
    <property type="evidence" value="ECO:0007669"/>
    <property type="project" value="InterPro"/>
</dbReference>
<feature type="transmembrane region" description="Helical" evidence="1">
    <location>
        <begin position="145"/>
        <end position="167"/>
    </location>
</feature>
<feature type="transmembrane region" description="Helical" evidence="1">
    <location>
        <begin position="108"/>
        <end position="133"/>
    </location>
</feature>
<dbReference type="Pfam" id="PF13456">
    <property type="entry name" value="RVT_3"/>
    <property type="match status" value="1"/>
</dbReference>
<dbReference type="Gramene" id="evm.model.09.1449">
    <property type="protein sequence ID" value="cds.evm.model.09.1449"/>
    <property type="gene ID" value="evm.TU.09.1449"/>
</dbReference>
<feature type="domain" description="RNase H type-1" evidence="2">
    <location>
        <begin position="4"/>
        <end position="67"/>
    </location>
</feature>
<dbReference type="InterPro" id="IPR012337">
    <property type="entry name" value="RNaseH-like_sf"/>
</dbReference>
<dbReference type="GO" id="GO:0004523">
    <property type="term" value="F:RNA-DNA hybrid ribonuclease activity"/>
    <property type="evidence" value="ECO:0007669"/>
    <property type="project" value="InterPro"/>
</dbReference>
<dbReference type="CDD" id="cd06222">
    <property type="entry name" value="RNase_H_like"/>
    <property type="match status" value="1"/>
</dbReference>
<name>A0A803QEH0_CANSA</name>